<dbReference type="PANTHER" id="PTHR45453">
    <property type="entry name" value="PHOSPHATE REGULON SENSOR PROTEIN PHOR"/>
    <property type="match status" value="1"/>
</dbReference>
<evidence type="ECO:0000256" key="1">
    <source>
        <dbReference type="ARBA" id="ARBA00000085"/>
    </source>
</evidence>
<evidence type="ECO:0000313" key="10">
    <source>
        <dbReference type="EMBL" id="VYU30725.1"/>
    </source>
</evidence>
<keyword evidence="7" id="KW-0902">Two-component regulatory system</keyword>
<dbReference type="CDD" id="cd00075">
    <property type="entry name" value="HATPase"/>
    <property type="match status" value="1"/>
</dbReference>
<evidence type="ECO:0000256" key="7">
    <source>
        <dbReference type="ARBA" id="ARBA00023012"/>
    </source>
</evidence>
<gene>
    <name evidence="10" type="primary">arlS_2</name>
    <name evidence="10" type="ORF">IBLFYP30_02311</name>
</gene>
<evidence type="ECO:0000256" key="3">
    <source>
        <dbReference type="ARBA" id="ARBA00012438"/>
    </source>
</evidence>
<proteinExistence type="predicted"/>
<feature type="transmembrane region" description="Helical" evidence="8">
    <location>
        <begin position="157"/>
        <end position="179"/>
    </location>
</feature>
<dbReference type="SUPFAM" id="SSF47384">
    <property type="entry name" value="Homodimeric domain of signal transducing histidine kinase"/>
    <property type="match status" value="1"/>
</dbReference>
<dbReference type="GO" id="GO:0005886">
    <property type="term" value="C:plasma membrane"/>
    <property type="evidence" value="ECO:0007669"/>
    <property type="project" value="TreeGrafter"/>
</dbReference>
<dbReference type="Pfam" id="PF02518">
    <property type="entry name" value="HATPase_c"/>
    <property type="match status" value="1"/>
</dbReference>
<evidence type="ECO:0000256" key="4">
    <source>
        <dbReference type="ARBA" id="ARBA00022553"/>
    </source>
</evidence>
<protein>
    <recommendedName>
        <fullName evidence="3">histidine kinase</fullName>
        <ecNumber evidence="3">2.7.13.3</ecNumber>
    </recommendedName>
</protein>
<dbReference type="SUPFAM" id="SSF55874">
    <property type="entry name" value="ATPase domain of HSP90 chaperone/DNA topoisomerase II/histidine kinase"/>
    <property type="match status" value="1"/>
</dbReference>
<dbReference type="EC" id="2.7.13.3" evidence="3"/>
<dbReference type="SMART" id="SM00387">
    <property type="entry name" value="HATPase_c"/>
    <property type="match status" value="1"/>
</dbReference>
<dbReference type="CDD" id="cd00082">
    <property type="entry name" value="HisKA"/>
    <property type="match status" value="1"/>
</dbReference>
<reference evidence="10" key="1">
    <citation type="submission" date="2019-11" db="EMBL/GenBank/DDBJ databases">
        <authorList>
            <person name="Feng L."/>
        </authorList>
    </citation>
    <scope>NUCLEOTIDE SEQUENCE</scope>
    <source>
        <strain evidence="10">IbartlettiiLFYP30</strain>
    </source>
</reference>
<evidence type="ECO:0000256" key="5">
    <source>
        <dbReference type="ARBA" id="ARBA00022679"/>
    </source>
</evidence>
<dbReference type="Pfam" id="PF00512">
    <property type="entry name" value="HisKA"/>
    <property type="match status" value="1"/>
</dbReference>
<organism evidence="10">
    <name type="scientific">Intestinibacter bartlettii</name>
    <dbReference type="NCBI Taxonomy" id="261299"/>
    <lineage>
        <taxon>Bacteria</taxon>
        <taxon>Bacillati</taxon>
        <taxon>Bacillota</taxon>
        <taxon>Clostridia</taxon>
        <taxon>Peptostreptococcales</taxon>
        <taxon>Peptostreptococcaceae</taxon>
        <taxon>Intestinibacter</taxon>
    </lineage>
</organism>
<dbReference type="Gene3D" id="1.10.287.130">
    <property type="match status" value="1"/>
</dbReference>
<dbReference type="GO" id="GO:0004721">
    <property type="term" value="F:phosphoprotein phosphatase activity"/>
    <property type="evidence" value="ECO:0007669"/>
    <property type="project" value="TreeGrafter"/>
</dbReference>
<keyword evidence="8" id="KW-1133">Transmembrane helix</keyword>
<keyword evidence="8" id="KW-0812">Transmembrane</keyword>
<dbReference type="InterPro" id="IPR036097">
    <property type="entry name" value="HisK_dim/P_sf"/>
</dbReference>
<keyword evidence="8" id="KW-0472">Membrane</keyword>
<dbReference type="InterPro" id="IPR003594">
    <property type="entry name" value="HATPase_dom"/>
</dbReference>
<evidence type="ECO:0000259" key="9">
    <source>
        <dbReference type="PROSITE" id="PS50109"/>
    </source>
</evidence>
<dbReference type="GO" id="GO:0016036">
    <property type="term" value="P:cellular response to phosphate starvation"/>
    <property type="evidence" value="ECO:0007669"/>
    <property type="project" value="TreeGrafter"/>
</dbReference>
<name>A0A6N3DRD5_9FIRM</name>
<dbReference type="AlphaFoldDB" id="A0A6N3DRD5"/>
<keyword evidence="5 10" id="KW-0808">Transferase</keyword>
<comment type="subcellular location">
    <subcellularLocation>
        <location evidence="2">Membrane</location>
    </subcellularLocation>
</comment>
<comment type="catalytic activity">
    <reaction evidence="1">
        <text>ATP + protein L-histidine = ADP + protein N-phospho-L-histidine.</text>
        <dbReference type="EC" id="2.7.13.3"/>
    </reaction>
</comment>
<dbReference type="InterPro" id="IPR036890">
    <property type="entry name" value="HATPase_C_sf"/>
</dbReference>
<dbReference type="InterPro" id="IPR004358">
    <property type="entry name" value="Sig_transdc_His_kin-like_C"/>
</dbReference>
<dbReference type="InterPro" id="IPR050351">
    <property type="entry name" value="BphY/WalK/GraS-like"/>
</dbReference>
<dbReference type="InterPro" id="IPR005467">
    <property type="entry name" value="His_kinase_dom"/>
</dbReference>
<sequence>MISKEVISKTQKKLIKINMLVVFGFLILLCIFTYIYFGYTNDNNINKEMHGELNSVVNQLEKLDSRYGLLYGLDREGIKLQNPKDMVYIYMDDNLLNRNENPYFGEDEPNFKNDENGIYTYSTKEGYEIRACIYTYKNCKIKILREISSEISSRRQLLFTMIKAVIIFCVLTYFIAIYLTRNALKPIEITWNNQAKFIQDASHELRTPITIVSSKLEGILKHPNNTINDEVESIADAMNETRRLKKMINDLLTLTKEDYVDVIQKEEVDLEFLVKDLCDDFFDIAMIQNKTLKVSSNLKHKNILSDKNKLRQLFVIFLDNAFKYTEEEDYIKVSLNEKGEKIIVKIEDNGLGIKKEEIPHLFDRFFRSENVRNKDIDGSGIGLSIAKVICDSLKYKLEVDSEYGKWTEFKISIPIDVD</sequence>
<dbReference type="PRINTS" id="PR00344">
    <property type="entry name" value="BCTRLSENSOR"/>
</dbReference>
<dbReference type="InterPro" id="IPR003661">
    <property type="entry name" value="HisK_dim/P_dom"/>
</dbReference>
<dbReference type="FunFam" id="3.30.565.10:FF:000006">
    <property type="entry name" value="Sensor histidine kinase WalK"/>
    <property type="match status" value="1"/>
</dbReference>
<dbReference type="PROSITE" id="PS50109">
    <property type="entry name" value="HIS_KIN"/>
    <property type="match status" value="1"/>
</dbReference>
<accession>A0A6N3DRD5</accession>
<dbReference type="SMART" id="SM00388">
    <property type="entry name" value="HisKA"/>
    <property type="match status" value="1"/>
</dbReference>
<dbReference type="RefSeq" id="WP_156531022.1">
    <property type="nucleotide sequence ID" value="NZ_CACRUE010000033.1"/>
</dbReference>
<dbReference type="Gene3D" id="3.30.565.10">
    <property type="entry name" value="Histidine kinase-like ATPase, C-terminal domain"/>
    <property type="match status" value="1"/>
</dbReference>
<keyword evidence="4" id="KW-0597">Phosphoprotein</keyword>
<feature type="transmembrane region" description="Helical" evidence="8">
    <location>
        <begin position="20"/>
        <end position="39"/>
    </location>
</feature>
<dbReference type="EMBL" id="CACRUE010000033">
    <property type="protein sequence ID" value="VYU30725.1"/>
    <property type="molecule type" value="Genomic_DNA"/>
</dbReference>
<evidence type="ECO:0000256" key="2">
    <source>
        <dbReference type="ARBA" id="ARBA00004370"/>
    </source>
</evidence>
<keyword evidence="6 10" id="KW-0418">Kinase</keyword>
<feature type="domain" description="Histidine kinase" evidence="9">
    <location>
        <begin position="200"/>
        <end position="417"/>
    </location>
</feature>
<dbReference type="PANTHER" id="PTHR45453:SF1">
    <property type="entry name" value="PHOSPHATE REGULON SENSOR PROTEIN PHOR"/>
    <property type="match status" value="1"/>
</dbReference>
<dbReference type="GO" id="GO:0000155">
    <property type="term" value="F:phosphorelay sensor kinase activity"/>
    <property type="evidence" value="ECO:0007669"/>
    <property type="project" value="InterPro"/>
</dbReference>
<evidence type="ECO:0000256" key="8">
    <source>
        <dbReference type="SAM" id="Phobius"/>
    </source>
</evidence>
<evidence type="ECO:0000256" key="6">
    <source>
        <dbReference type="ARBA" id="ARBA00022777"/>
    </source>
</evidence>